<comment type="function">
    <text evidence="6">Demethylates proteins that have been reversibly carboxymethylated.</text>
</comment>
<dbReference type="GO" id="GO:0051723">
    <property type="term" value="F:protein methylesterase activity"/>
    <property type="evidence" value="ECO:0007669"/>
    <property type="project" value="UniProtKB-EC"/>
</dbReference>
<reference evidence="10" key="1">
    <citation type="submission" date="2020-04" db="EMBL/GenBank/DDBJ databases">
        <title>Analysis of mating type loci in Filobasidium floriforme.</title>
        <authorList>
            <person name="Nowrousian M."/>
        </authorList>
    </citation>
    <scope>NUCLEOTIDE SEQUENCE</scope>
    <source>
        <strain evidence="10">CBS 6242</strain>
    </source>
</reference>
<feature type="domain" description="AB hydrolase-1" evidence="9">
    <location>
        <begin position="122"/>
        <end position="375"/>
    </location>
</feature>
<evidence type="ECO:0000259" key="9">
    <source>
        <dbReference type="Pfam" id="PF12697"/>
    </source>
</evidence>
<proteinExistence type="inferred from homology"/>
<keyword evidence="3 6" id="KW-0719">Serine esterase</keyword>
<dbReference type="PANTHER" id="PTHR14189">
    <property type="entry name" value="PROTEIN PHOSPHATASE METHYLESTERASE-1 RELATED"/>
    <property type="match status" value="1"/>
</dbReference>
<dbReference type="Pfam" id="PF12697">
    <property type="entry name" value="Abhydrolase_6"/>
    <property type="match status" value="1"/>
</dbReference>
<comment type="similarity">
    <text evidence="1 6">Belongs to the AB hydrolase superfamily.</text>
</comment>
<evidence type="ECO:0000256" key="1">
    <source>
        <dbReference type="ARBA" id="ARBA00008645"/>
    </source>
</evidence>
<evidence type="ECO:0000256" key="6">
    <source>
        <dbReference type="PIRNR" id="PIRNR022950"/>
    </source>
</evidence>
<evidence type="ECO:0000256" key="3">
    <source>
        <dbReference type="ARBA" id="ARBA00022487"/>
    </source>
</evidence>
<feature type="active site" evidence="7">
    <location>
        <position position="206"/>
    </location>
</feature>
<evidence type="ECO:0000313" key="10">
    <source>
        <dbReference type="EMBL" id="KAG7561879.1"/>
    </source>
</evidence>
<dbReference type="InterPro" id="IPR000073">
    <property type="entry name" value="AB_hydrolase_1"/>
</dbReference>
<evidence type="ECO:0000256" key="5">
    <source>
        <dbReference type="ARBA" id="ARBA00049203"/>
    </source>
</evidence>
<sequence>MSSDLFRKSVLNRLPAMPPTRAPWAEGDEDEDTMEQLAEEEEGLSDISALPSQGSTSNPSRSSKASMFASSDLSPISPATYFAQALQVNPEGYPCTFRVYYTPSTLSATSQTSDGGKKASLLVCHHGAGSSGTTFSALAKEVQEKSKGELGVLAFDARGHGKTTTEDGTKELELSFDNLQRDFLAMICQIFPDPTESPDLVLLGHSMGASPIISSAPILQKRGYKVVGVIVLDVVEGTAVEALPLMRSILSQRPTKFRSVEGAIDWHLTSGAVRNKESARVSVPSLVVPKPGRADGSLDVIWRTDLMATSSFWEEWYLHLSSHFLAARSGKLLVLAGQERLDKELMIGQMQGKFQLEVLPDVGHYLHEDKPERLAGVLVAFWKKNTSVLVLPPKVGSAGYMQKLKMVGDP</sequence>
<evidence type="ECO:0000256" key="4">
    <source>
        <dbReference type="ARBA" id="ARBA00022801"/>
    </source>
</evidence>
<feature type="region of interest" description="Disordered" evidence="8">
    <location>
        <begin position="1"/>
        <end position="66"/>
    </location>
</feature>
<organism evidence="10 11">
    <name type="scientific">Filobasidium floriforme</name>
    <dbReference type="NCBI Taxonomy" id="5210"/>
    <lineage>
        <taxon>Eukaryota</taxon>
        <taxon>Fungi</taxon>
        <taxon>Dikarya</taxon>
        <taxon>Basidiomycota</taxon>
        <taxon>Agaricomycotina</taxon>
        <taxon>Tremellomycetes</taxon>
        <taxon>Filobasidiales</taxon>
        <taxon>Filobasidiaceae</taxon>
        <taxon>Filobasidium</taxon>
    </lineage>
</organism>
<evidence type="ECO:0000313" key="11">
    <source>
        <dbReference type="Proteomes" id="UP000812966"/>
    </source>
</evidence>
<dbReference type="AlphaFoldDB" id="A0A8K0JMJ7"/>
<feature type="active site" evidence="7">
    <location>
        <position position="364"/>
    </location>
</feature>
<evidence type="ECO:0000256" key="8">
    <source>
        <dbReference type="SAM" id="MobiDB-lite"/>
    </source>
</evidence>
<feature type="compositionally biased region" description="Acidic residues" evidence="8">
    <location>
        <begin position="26"/>
        <end position="44"/>
    </location>
</feature>
<dbReference type="EMBL" id="JABELV010000044">
    <property type="protein sequence ID" value="KAG7561879.1"/>
    <property type="molecule type" value="Genomic_DNA"/>
</dbReference>
<dbReference type="InterPro" id="IPR029058">
    <property type="entry name" value="AB_hydrolase_fold"/>
</dbReference>
<dbReference type="Gene3D" id="3.40.50.1820">
    <property type="entry name" value="alpha/beta hydrolase"/>
    <property type="match status" value="1"/>
</dbReference>
<dbReference type="InterPro" id="IPR016812">
    <property type="entry name" value="PPase_methylesterase_euk"/>
</dbReference>
<comment type="caution">
    <text evidence="10">The sequence shown here is derived from an EMBL/GenBank/DDBJ whole genome shotgun (WGS) entry which is preliminary data.</text>
</comment>
<dbReference type="SUPFAM" id="SSF53474">
    <property type="entry name" value="alpha/beta-Hydrolases"/>
    <property type="match status" value="1"/>
</dbReference>
<keyword evidence="4 6" id="KW-0378">Hydrolase</keyword>
<gene>
    <name evidence="10" type="ORF">FFLO_02696</name>
</gene>
<dbReference type="EC" id="3.1.1.-" evidence="6"/>
<feature type="active site" evidence="7">
    <location>
        <position position="233"/>
    </location>
</feature>
<comment type="catalytic activity">
    <reaction evidence="5">
        <text>[phosphatase 2A protein]-C-terminal L-leucine methyl ester + H2O = [phosphatase 2A protein]-C-terminal L-leucine + methanol + H(+)</text>
        <dbReference type="Rhea" id="RHEA:48548"/>
        <dbReference type="Rhea" id="RHEA-COMP:12134"/>
        <dbReference type="Rhea" id="RHEA-COMP:12135"/>
        <dbReference type="ChEBI" id="CHEBI:15377"/>
        <dbReference type="ChEBI" id="CHEBI:15378"/>
        <dbReference type="ChEBI" id="CHEBI:17790"/>
        <dbReference type="ChEBI" id="CHEBI:90516"/>
        <dbReference type="ChEBI" id="CHEBI:90517"/>
        <dbReference type="EC" id="3.1.1.89"/>
    </reaction>
</comment>
<protein>
    <recommendedName>
        <fullName evidence="2 6">Protein phosphatase methylesterase 1</fullName>
        <shortName evidence="6">PME-1</shortName>
        <ecNumber evidence="6">3.1.1.-</ecNumber>
    </recommendedName>
</protein>
<name>A0A8K0JMJ7_9TREE</name>
<evidence type="ECO:0000256" key="2">
    <source>
        <dbReference type="ARBA" id="ARBA00020672"/>
    </source>
</evidence>
<feature type="compositionally biased region" description="Polar residues" evidence="8">
    <location>
        <begin position="50"/>
        <end position="59"/>
    </location>
</feature>
<dbReference type="PANTHER" id="PTHR14189:SF0">
    <property type="entry name" value="PROTEIN PHOSPHATASE METHYLESTERASE 1"/>
    <property type="match status" value="1"/>
</dbReference>
<evidence type="ECO:0000256" key="7">
    <source>
        <dbReference type="PIRSR" id="PIRSR022950-1"/>
    </source>
</evidence>
<dbReference type="Proteomes" id="UP000812966">
    <property type="component" value="Unassembled WGS sequence"/>
</dbReference>
<keyword evidence="11" id="KW-1185">Reference proteome</keyword>
<dbReference type="PIRSF" id="PIRSF022950">
    <property type="entry name" value="PPase_methylesterase_euk"/>
    <property type="match status" value="1"/>
</dbReference>
<accession>A0A8K0JMJ7</accession>